<dbReference type="AlphaFoldDB" id="A2EPV2"/>
<accession>A2EPV2</accession>
<dbReference type="SMART" id="SM00091">
    <property type="entry name" value="PAS"/>
    <property type="match status" value="1"/>
</dbReference>
<proteinExistence type="predicted"/>
<dbReference type="Proteomes" id="UP000001542">
    <property type="component" value="Unassembled WGS sequence"/>
</dbReference>
<dbReference type="KEGG" id="tva:4763161"/>
<dbReference type="NCBIfam" id="TIGR00229">
    <property type="entry name" value="sensory_box"/>
    <property type="match status" value="1"/>
</dbReference>
<dbReference type="InterPro" id="IPR000014">
    <property type="entry name" value="PAS"/>
</dbReference>
<dbReference type="SUPFAM" id="SSF55785">
    <property type="entry name" value="PYP-like sensor domain (PAS domain)"/>
    <property type="match status" value="1"/>
</dbReference>
<feature type="transmembrane region" description="Helical" evidence="1">
    <location>
        <begin position="151"/>
        <end position="173"/>
    </location>
</feature>
<dbReference type="InterPro" id="IPR035965">
    <property type="entry name" value="PAS-like_dom_sf"/>
</dbReference>
<protein>
    <submittedName>
        <fullName evidence="3">PAS domain S-box family protein</fullName>
    </submittedName>
</protein>
<dbReference type="Gene3D" id="3.30.450.20">
    <property type="entry name" value="PAS domain"/>
    <property type="match status" value="1"/>
</dbReference>
<evidence type="ECO:0000259" key="2">
    <source>
        <dbReference type="PROSITE" id="PS50112"/>
    </source>
</evidence>
<dbReference type="Pfam" id="PF13426">
    <property type="entry name" value="PAS_9"/>
    <property type="match status" value="1"/>
</dbReference>
<dbReference type="CDD" id="cd00130">
    <property type="entry name" value="PAS"/>
    <property type="match status" value="1"/>
</dbReference>
<keyword evidence="4" id="KW-1185">Reference proteome</keyword>
<keyword evidence="1" id="KW-0472">Membrane</keyword>
<keyword evidence="1" id="KW-0812">Transmembrane</keyword>
<evidence type="ECO:0000256" key="1">
    <source>
        <dbReference type="SAM" id="Phobius"/>
    </source>
</evidence>
<evidence type="ECO:0000313" key="3">
    <source>
        <dbReference type="EMBL" id="EAY05290.1"/>
    </source>
</evidence>
<name>A2EPV2_TRIV3</name>
<dbReference type="VEuPathDB" id="TrichDB:TVAGG3_0359880"/>
<dbReference type="EMBL" id="DS113452">
    <property type="protein sequence ID" value="EAY05290.1"/>
    <property type="molecule type" value="Genomic_DNA"/>
</dbReference>
<dbReference type="PROSITE" id="PS50112">
    <property type="entry name" value="PAS"/>
    <property type="match status" value="1"/>
</dbReference>
<evidence type="ECO:0000313" key="4">
    <source>
        <dbReference type="Proteomes" id="UP000001542"/>
    </source>
</evidence>
<dbReference type="RefSeq" id="XP_001317513.1">
    <property type="nucleotide sequence ID" value="XM_001317478.1"/>
</dbReference>
<reference evidence="3" key="1">
    <citation type="submission" date="2006-10" db="EMBL/GenBank/DDBJ databases">
        <authorList>
            <person name="Amadeo P."/>
            <person name="Zhao Q."/>
            <person name="Wortman J."/>
            <person name="Fraser-Liggett C."/>
            <person name="Carlton J."/>
        </authorList>
    </citation>
    <scope>NUCLEOTIDE SEQUENCE</scope>
    <source>
        <strain evidence="3">G3</strain>
    </source>
</reference>
<organism evidence="3 4">
    <name type="scientific">Trichomonas vaginalis (strain ATCC PRA-98 / G3)</name>
    <dbReference type="NCBI Taxonomy" id="412133"/>
    <lineage>
        <taxon>Eukaryota</taxon>
        <taxon>Metamonada</taxon>
        <taxon>Parabasalia</taxon>
        <taxon>Trichomonadida</taxon>
        <taxon>Trichomonadidae</taxon>
        <taxon>Trichomonas</taxon>
    </lineage>
</organism>
<feature type="domain" description="PAS" evidence="2">
    <location>
        <begin position="221"/>
        <end position="284"/>
    </location>
</feature>
<keyword evidence="1" id="KW-1133">Transmembrane helix</keyword>
<reference evidence="3" key="2">
    <citation type="journal article" date="2007" name="Science">
        <title>Draft genome sequence of the sexually transmitted pathogen Trichomonas vaginalis.</title>
        <authorList>
            <person name="Carlton J.M."/>
            <person name="Hirt R.P."/>
            <person name="Silva J.C."/>
            <person name="Delcher A.L."/>
            <person name="Schatz M."/>
            <person name="Zhao Q."/>
            <person name="Wortman J.R."/>
            <person name="Bidwell S.L."/>
            <person name="Alsmark U.C.M."/>
            <person name="Besteiro S."/>
            <person name="Sicheritz-Ponten T."/>
            <person name="Noel C.J."/>
            <person name="Dacks J.B."/>
            <person name="Foster P.G."/>
            <person name="Simillion C."/>
            <person name="Van de Peer Y."/>
            <person name="Miranda-Saavedra D."/>
            <person name="Barton G.J."/>
            <person name="Westrop G.D."/>
            <person name="Mueller S."/>
            <person name="Dessi D."/>
            <person name="Fiori P.L."/>
            <person name="Ren Q."/>
            <person name="Paulsen I."/>
            <person name="Zhang H."/>
            <person name="Bastida-Corcuera F.D."/>
            <person name="Simoes-Barbosa A."/>
            <person name="Brown M.T."/>
            <person name="Hayes R.D."/>
            <person name="Mukherjee M."/>
            <person name="Okumura C.Y."/>
            <person name="Schneider R."/>
            <person name="Smith A.J."/>
            <person name="Vanacova S."/>
            <person name="Villalvazo M."/>
            <person name="Haas B.J."/>
            <person name="Pertea M."/>
            <person name="Feldblyum T.V."/>
            <person name="Utterback T.R."/>
            <person name="Shu C.L."/>
            <person name="Osoegawa K."/>
            <person name="de Jong P.J."/>
            <person name="Hrdy I."/>
            <person name="Horvathova L."/>
            <person name="Zubacova Z."/>
            <person name="Dolezal P."/>
            <person name="Malik S.B."/>
            <person name="Logsdon J.M. Jr."/>
            <person name="Henze K."/>
            <person name="Gupta A."/>
            <person name="Wang C.C."/>
            <person name="Dunne R.L."/>
            <person name="Upcroft J.A."/>
            <person name="Upcroft P."/>
            <person name="White O."/>
            <person name="Salzberg S.L."/>
            <person name="Tang P."/>
            <person name="Chiu C.-H."/>
            <person name="Lee Y.-S."/>
            <person name="Embley T.M."/>
            <person name="Coombs G.H."/>
            <person name="Mottram J.C."/>
            <person name="Tachezy J."/>
            <person name="Fraser-Liggett C.M."/>
            <person name="Johnson P.J."/>
        </authorList>
    </citation>
    <scope>NUCLEOTIDE SEQUENCE [LARGE SCALE GENOMIC DNA]</scope>
    <source>
        <strain evidence="3">G3</strain>
    </source>
</reference>
<dbReference type="InParanoid" id="A2EPV2"/>
<dbReference type="VEuPathDB" id="TrichDB:TVAG_336820"/>
<sequence>MAFGMIQHANVNATMISTPQMASNVVIELLETVLDANNKLLSGTSDFPACTDFDSELDKENIDDGDVNHSTVDPHAIYANASINTQLKMMADYLKTIANELNGTAKLSVAPIANTIHILGYHLGPKMFKVTARLNELAEVKFEESVKMLRYFLIPNFVLLILYVLVVVSYYSIRKDTYRASLFILKRISPLQLINNKLFIKHFLIHEHESKEESKTVSGNIIHSSPDCILCTNIHGVVETVNSATASNLGYTPEQLLGQPVTSFLIQTDEDKIVQQLDMMRNGQSSLIYEDNVTAITDSAQFLPCHITVIGMKSQQNSNLNSFVFILRNQSQLVQQQKQAEEAKAHLKSFFIRYCQEILCCK</sequence>
<gene>
    <name evidence="3" type="ORF">TVAG_336820</name>
</gene>